<organism evidence="3 4">
    <name type="scientific">Clathrospora elynae</name>
    <dbReference type="NCBI Taxonomy" id="706981"/>
    <lineage>
        <taxon>Eukaryota</taxon>
        <taxon>Fungi</taxon>
        <taxon>Dikarya</taxon>
        <taxon>Ascomycota</taxon>
        <taxon>Pezizomycotina</taxon>
        <taxon>Dothideomycetes</taxon>
        <taxon>Pleosporomycetidae</taxon>
        <taxon>Pleosporales</taxon>
        <taxon>Diademaceae</taxon>
        <taxon>Clathrospora</taxon>
    </lineage>
</organism>
<name>A0A6A5SXW9_9PLEO</name>
<dbReference type="Proteomes" id="UP000800038">
    <property type="component" value="Unassembled WGS sequence"/>
</dbReference>
<sequence length="218" mass="24999">MPQQEEELVLYIEDLTKRGLPPTQAMIQNFASTIAHKRVSLAWVLRFKARYHNKLISKYTTTMDATRHTANSYIKYKLYFDLLHGKMEEHEILPKNSYNMDKKVFMIVCRVIGQSKRTFTRAQWEKREVTAALQDGSRTWITTVATVCTDGTALPPGRIYKSANCTLQLSWVADIKPGVHDVFVASAPSGWTNNNVGLAWLEHVFDHCTKKKARHGRD</sequence>
<protein>
    <recommendedName>
        <fullName evidence="2">HTH CENPB-type domain-containing protein</fullName>
    </recommendedName>
</protein>
<evidence type="ECO:0000313" key="4">
    <source>
        <dbReference type="Proteomes" id="UP000800038"/>
    </source>
</evidence>
<dbReference type="OrthoDB" id="3940997at2759"/>
<keyword evidence="4" id="KW-1185">Reference proteome</keyword>
<dbReference type="Pfam" id="PF03221">
    <property type="entry name" value="HTH_Tnp_Tc5"/>
    <property type="match status" value="1"/>
</dbReference>
<proteinExistence type="predicted"/>
<feature type="domain" description="HTH CENPB-type" evidence="2">
    <location>
        <begin position="1"/>
        <end position="57"/>
    </location>
</feature>
<gene>
    <name evidence="3" type="ORF">EJ02DRAFT_486408</name>
</gene>
<dbReference type="AlphaFoldDB" id="A0A6A5SXW9"/>
<dbReference type="InterPro" id="IPR006600">
    <property type="entry name" value="HTH_CenpB_DNA-bd_dom"/>
</dbReference>
<keyword evidence="1" id="KW-0238">DNA-binding</keyword>
<dbReference type="SUPFAM" id="SSF46689">
    <property type="entry name" value="Homeodomain-like"/>
    <property type="match status" value="1"/>
</dbReference>
<evidence type="ECO:0000256" key="1">
    <source>
        <dbReference type="ARBA" id="ARBA00023125"/>
    </source>
</evidence>
<dbReference type="PROSITE" id="PS51253">
    <property type="entry name" value="HTH_CENPB"/>
    <property type="match status" value="1"/>
</dbReference>
<evidence type="ECO:0000259" key="2">
    <source>
        <dbReference type="PROSITE" id="PS51253"/>
    </source>
</evidence>
<reference evidence="3" key="1">
    <citation type="journal article" date="2020" name="Stud. Mycol.">
        <title>101 Dothideomycetes genomes: a test case for predicting lifestyles and emergence of pathogens.</title>
        <authorList>
            <person name="Haridas S."/>
            <person name="Albert R."/>
            <person name="Binder M."/>
            <person name="Bloem J."/>
            <person name="Labutti K."/>
            <person name="Salamov A."/>
            <person name="Andreopoulos B."/>
            <person name="Baker S."/>
            <person name="Barry K."/>
            <person name="Bills G."/>
            <person name="Bluhm B."/>
            <person name="Cannon C."/>
            <person name="Castanera R."/>
            <person name="Culley D."/>
            <person name="Daum C."/>
            <person name="Ezra D."/>
            <person name="Gonzalez J."/>
            <person name="Henrissat B."/>
            <person name="Kuo A."/>
            <person name="Liang C."/>
            <person name="Lipzen A."/>
            <person name="Lutzoni F."/>
            <person name="Magnuson J."/>
            <person name="Mondo S."/>
            <person name="Nolan M."/>
            <person name="Ohm R."/>
            <person name="Pangilinan J."/>
            <person name="Park H.-J."/>
            <person name="Ramirez L."/>
            <person name="Alfaro M."/>
            <person name="Sun H."/>
            <person name="Tritt A."/>
            <person name="Yoshinaga Y."/>
            <person name="Zwiers L.-H."/>
            <person name="Turgeon B."/>
            <person name="Goodwin S."/>
            <person name="Spatafora J."/>
            <person name="Crous P."/>
            <person name="Grigoriev I."/>
        </authorList>
    </citation>
    <scope>NUCLEOTIDE SEQUENCE</scope>
    <source>
        <strain evidence="3">CBS 161.51</strain>
    </source>
</reference>
<dbReference type="GO" id="GO:0003677">
    <property type="term" value="F:DNA binding"/>
    <property type="evidence" value="ECO:0007669"/>
    <property type="project" value="UniProtKB-KW"/>
</dbReference>
<dbReference type="EMBL" id="ML976026">
    <property type="protein sequence ID" value="KAF1943376.1"/>
    <property type="molecule type" value="Genomic_DNA"/>
</dbReference>
<accession>A0A6A5SXW9</accession>
<dbReference type="InterPro" id="IPR009057">
    <property type="entry name" value="Homeodomain-like_sf"/>
</dbReference>
<evidence type="ECO:0000313" key="3">
    <source>
        <dbReference type="EMBL" id="KAF1943376.1"/>
    </source>
</evidence>